<evidence type="ECO:0000256" key="3">
    <source>
        <dbReference type="ARBA" id="ARBA00022525"/>
    </source>
</evidence>
<keyword evidence="5" id="KW-0472">Membrane</keyword>
<keyword evidence="5" id="KW-1133">Transmembrane helix</keyword>
<dbReference type="PANTHER" id="PTHR10500:SF7">
    <property type="entry name" value="BETA-MICROSEMINOPROTEIN"/>
    <property type="match status" value="1"/>
</dbReference>
<name>A0A3B4CTX0_PYGNA</name>
<evidence type="ECO:0000256" key="1">
    <source>
        <dbReference type="ARBA" id="ARBA00004613"/>
    </source>
</evidence>
<dbReference type="PANTHER" id="PTHR10500">
    <property type="entry name" value="BETA-MICROSEMINOPROTEIN"/>
    <property type="match status" value="1"/>
</dbReference>
<keyword evidence="5" id="KW-0812">Transmembrane</keyword>
<evidence type="ECO:0008006" key="8">
    <source>
        <dbReference type="Google" id="ProtNLM"/>
    </source>
</evidence>
<organism evidence="6 7">
    <name type="scientific">Pygocentrus nattereri</name>
    <name type="common">Red-bellied piranha</name>
    <dbReference type="NCBI Taxonomy" id="42514"/>
    <lineage>
        <taxon>Eukaryota</taxon>
        <taxon>Metazoa</taxon>
        <taxon>Chordata</taxon>
        <taxon>Craniata</taxon>
        <taxon>Vertebrata</taxon>
        <taxon>Euteleostomi</taxon>
        <taxon>Actinopterygii</taxon>
        <taxon>Neopterygii</taxon>
        <taxon>Teleostei</taxon>
        <taxon>Ostariophysi</taxon>
        <taxon>Characiformes</taxon>
        <taxon>Characoidei</taxon>
        <taxon>Pygocentrus</taxon>
    </lineage>
</organism>
<keyword evidence="7" id="KW-1185">Reference proteome</keyword>
<sequence length="108" mass="12202">MVRQQNFLKYFVLIFPDNFVVHIFLFLKNTPFLGQTNCIDETDGSEHGMDSTWTNSQCYKCHCSSTGMTCCDTIVPPSNPNPTTCTVVYDYQTCQANLVSRDDPSLPC</sequence>
<comment type="similarity">
    <text evidence="2">Belongs to the beta-microseminoprotein family.</text>
</comment>
<feature type="transmembrane region" description="Helical" evidence="5">
    <location>
        <begin position="7"/>
        <end position="27"/>
    </location>
</feature>
<dbReference type="OMA" id="ENCVAIF"/>
<dbReference type="Gene3D" id="2.60.40.1900">
    <property type="entry name" value="Beta-microseminoprotein (PSP94) domain"/>
    <property type="match status" value="1"/>
</dbReference>
<keyword evidence="3" id="KW-0964">Secreted</keyword>
<comment type="subcellular location">
    <subcellularLocation>
        <location evidence="1">Secreted</location>
    </subcellularLocation>
</comment>
<evidence type="ECO:0000256" key="4">
    <source>
        <dbReference type="ARBA" id="ARBA00023157"/>
    </source>
</evidence>
<dbReference type="InterPro" id="IPR008735">
    <property type="entry name" value="PSP94"/>
</dbReference>
<dbReference type="Proteomes" id="UP001501920">
    <property type="component" value="Chromosome 29"/>
</dbReference>
<protein>
    <recommendedName>
        <fullName evidence="8">Beta-microseminoprotein</fullName>
    </recommendedName>
</protein>
<dbReference type="Pfam" id="PF05825">
    <property type="entry name" value="PSP94"/>
    <property type="match status" value="1"/>
</dbReference>
<evidence type="ECO:0000256" key="2">
    <source>
        <dbReference type="ARBA" id="ARBA00010352"/>
    </source>
</evidence>
<evidence type="ECO:0000256" key="5">
    <source>
        <dbReference type="SAM" id="Phobius"/>
    </source>
</evidence>
<evidence type="ECO:0000313" key="6">
    <source>
        <dbReference type="Ensembl" id="ENSPNAP00000014845.2"/>
    </source>
</evidence>
<keyword evidence="4" id="KW-1015">Disulfide bond</keyword>
<proteinExistence type="inferred from homology"/>
<dbReference type="AlphaFoldDB" id="A0A3B4CTX0"/>
<reference evidence="6" key="2">
    <citation type="submission" date="2025-08" db="UniProtKB">
        <authorList>
            <consortium name="Ensembl"/>
        </authorList>
    </citation>
    <scope>IDENTIFICATION</scope>
</reference>
<dbReference type="GO" id="GO:0005576">
    <property type="term" value="C:extracellular region"/>
    <property type="evidence" value="ECO:0007669"/>
    <property type="project" value="UniProtKB-SubCell"/>
</dbReference>
<evidence type="ECO:0000313" key="7">
    <source>
        <dbReference type="Proteomes" id="UP001501920"/>
    </source>
</evidence>
<reference evidence="6" key="3">
    <citation type="submission" date="2025-09" db="UniProtKB">
        <authorList>
            <consortium name="Ensembl"/>
        </authorList>
    </citation>
    <scope>IDENTIFICATION</scope>
</reference>
<accession>A0A3B4CTX0</accession>
<reference evidence="6 7" key="1">
    <citation type="submission" date="2020-10" db="EMBL/GenBank/DDBJ databases">
        <title>Pygocentrus nattereri (red-bellied piranha) genome, fPygNat1, primary haplotype.</title>
        <authorList>
            <person name="Myers G."/>
            <person name="Meyer A."/>
            <person name="Karagic N."/>
            <person name="Pippel M."/>
            <person name="Winkler S."/>
            <person name="Tracey A."/>
            <person name="Wood J."/>
            <person name="Formenti G."/>
            <person name="Howe K."/>
            <person name="Fedrigo O."/>
            <person name="Jarvis E.D."/>
        </authorList>
    </citation>
    <scope>NUCLEOTIDE SEQUENCE [LARGE SCALE GENOMIC DNA]</scope>
</reference>
<dbReference type="Ensembl" id="ENSPNAT00000037486.2">
    <property type="protein sequence ID" value="ENSPNAP00000014845.2"/>
    <property type="gene ID" value="ENSPNAG00000020831.2"/>
</dbReference>